<sequence>MYADRITRIAPSQTIAITTLAQELKAQGKDVLSFSAGEPDFDTPPCVKEAAKAAIDAGFSKYTAVKGIPELLQAIAKKLQRDNGLDYSAEDVMVGNGAKQSLFNAFQALINPGDEVIIPAPYWVSYPELVTYSGGKNVFLPTSVATEFKITAEQLQKALTPKTKMLVLTTPSNPTGMIYTKAELQALADVLKGTKVWVLSDEIYEKLVYEGSMYSFGALEGQLERTITVNGLSKSLSMTGWRVGYLATKDKTLLKHMLALQSHSTSNINSVAQKASLAALQGCAVKDIENMRLAFKERRDAAYVGLNEIKGLSTLKPQGAFYLWIKIPEQNSLEFCQKLLAEQSVALVPGIAFGVEGFVRMSYACSLEQIKAGLERLKKFMA</sequence>
<evidence type="ECO:0000313" key="8">
    <source>
        <dbReference type="EMBL" id="CRI34420.1"/>
    </source>
</evidence>
<dbReference type="AlphaFoldDB" id="A0A0K2YBR7"/>
<dbReference type="PANTHER" id="PTHR46383:SF1">
    <property type="entry name" value="ASPARTATE AMINOTRANSFERASE"/>
    <property type="match status" value="1"/>
</dbReference>
<evidence type="ECO:0000259" key="7">
    <source>
        <dbReference type="Pfam" id="PF00155"/>
    </source>
</evidence>
<evidence type="ECO:0000256" key="4">
    <source>
        <dbReference type="ARBA" id="ARBA00022679"/>
    </source>
</evidence>
<evidence type="ECO:0000256" key="3">
    <source>
        <dbReference type="ARBA" id="ARBA00022576"/>
    </source>
</evidence>
<organism evidence="8 9">
    <name type="scientific">Helicobacter heilmannii</name>
    <dbReference type="NCBI Taxonomy" id="35817"/>
    <lineage>
        <taxon>Bacteria</taxon>
        <taxon>Pseudomonadati</taxon>
        <taxon>Campylobacterota</taxon>
        <taxon>Epsilonproteobacteria</taxon>
        <taxon>Campylobacterales</taxon>
        <taxon>Helicobacteraceae</taxon>
        <taxon>Helicobacter</taxon>
    </lineage>
</organism>
<dbReference type="Gene3D" id="3.40.640.10">
    <property type="entry name" value="Type I PLP-dependent aspartate aminotransferase-like (Major domain)"/>
    <property type="match status" value="1"/>
</dbReference>
<feature type="domain" description="Aminotransferase class I/classII large" evidence="7">
    <location>
        <begin position="29"/>
        <end position="377"/>
    </location>
</feature>
<evidence type="ECO:0000313" key="9">
    <source>
        <dbReference type="Proteomes" id="UP000046090"/>
    </source>
</evidence>
<dbReference type="Gene3D" id="3.90.1150.10">
    <property type="entry name" value="Aspartate Aminotransferase, domain 1"/>
    <property type="match status" value="1"/>
</dbReference>
<dbReference type="GO" id="GO:0030170">
    <property type="term" value="F:pyridoxal phosphate binding"/>
    <property type="evidence" value="ECO:0007669"/>
    <property type="project" value="InterPro"/>
</dbReference>
<evidence type="ECO:0000256" key="2">
    <source>
        <dbReference type="ARBA" id="ARBA00007441"/>
    </source>
</evidence>
<proteinExistence type="inferred from homology"/>
<accession>A0A0K2YBR7</accession>
<name>A0A0K2YBR7_HELHE</name>
<dbReference type="CDD" id="cd00609">
    <property type="entry name" value="AAT_like"/>
    <property type="match status" value="1"/>
</dbReference>
<dbReference type="EC" id="2.6.1.-" evidence="6"/>
<dbReference type="PANTHER" id="PTHR46383">
    <property type="entry name" value="ASPARTATE AMINOTRANSFERASE"/>
    <property type="match status" value="1"/>
</dbReference>
<evidence type="ECO:0000256" key="6">
    <source>
        <dbReference type="RuleBase" id="RU000481"/>
    </source>
</evidence>
<dbReference type="GO" id="GO:0006520">
    <property type="term" value="P:amino acid metabolic process"/>
    <property type="evidence" value="ECO:0007669"/>
    <property type="project" value="InterPro"/>
</dbReference>
<dbReference type="InterPro" id="IPR015421">
    <property type="entry name" value="PyrdxlP-dep_Trfase_major"/>
</dbReference>
<dbReference type="PROSITE" id="PS00105">
    <property type="entry name" value="AA_TRANSFER_CLASS_1"/>
    <property type="match status" value="1"/>
</dbReference>
<dbReference type="GO" id="GO:0008483">
    <property type="term" value="F:transaminase activity"/>
    <property type="evidence" value="ECO:0007669"/>
    <property type="project" value="UniProtKB-KW"/>
</dbReference>
<dbReference type="InterPro" id="IPR015424">
    <property type="entry name" value="PyrdxlP-dep_Trfase"/>
</dbReference>
<dbReference type="SUPFAM" id="SSF53383">
    <property type="entry name" value="PLP-dependent transferases"/>
    <property type="match status" value="1"/>
</dbReference>
<dbReference type="InterPro" id="IPR015422">
    <property type="entry name" value="PyrdxlP-dep_Trfase_small"/>
</dbReference>
<keyword evidence="5" id="KW-0663">Pyridoxal phosphate</keyword>
<keyword evidence="9" id="KW-1185">Reference proteome</keyword>
<keyword evidence="3 6" id="KW-0032">Aminotransferase</keyword>
<evidence type="ECO:0000256" key="5">
    <source>
        <dbReference type="ARBA" id="ARBA00022898"/>
    </source>
</evidence>
<dbReference type="Pfam" id="PF00155">
    <property type="entry name" value="Aminotran_1_2"/>
    <property type="match status" value="1"/>
</dbReference>
<dbReference type="Proteomes" id="UP000046090">
    <property type="component" value="Unassembled WGS sequence"/>
</dbReference>
<gene>
    <name evidence="8" type="ORF">HHE01_12660</name>
</gene>
<keyword evidence="4 6" id="KW-0808">Transferase</keyword>
<dbReference type="GeneID" id="76196978"/>
<dbReference type="InterPro" id="IPR004838">
    <property type="entry name" value="NHTrfase_class1_PyrdxlP-BS"/>
</dbReference>
<dbReference type="InterPro" id="IPR004839">
    <property type="entry name" value="Aminotransferase_I/II_large"/>
</dbReference>
<comment type="similarity">
    <text evidence="2 6">Belongs to the class-I pyridoxal-phosphate-dependent aminotransferase family.</text>
</comment>
<dbReference type="EMBL" id="CDMK01000001">
    <property type="protein sequence ID" value="CRI34420.1"/>
    <property type="molecule type" value="Genomic_DNA"/>
</dbReference>
<dbReference type="RefSeq" id="WP_053825494.1">
    <property type="nucleotide sequence ID" value="NZ_AP026684.1"/>
</dbReference>
<dbReference type="FunFam" id="3.40.640.10:FF:000033">
    <property type="entry name" value="Aspartate aminotransferase"/>
    <property type="match status" value="1"/>
</dbReference>
<evidence type="ECO:0000256" key="1">
    <source>
        <dbReference type="ARBA" id="ARBA00001933"/>
    </source>
</evidence>
<reference evidence="9" key="1">
    <citation type="submission" date="2014-12" db="EMBL/GenBank/DDBJ databases">
        <authorList>
            <person name="Smet A."/>
        </authorList>
    </citation>
    <scope>NUCLEOTIDE SEQUENCE [LARGE SCALE GENOMIC DNA]</scope>
</reference>
<comment type="cofactor">
    <cofactor evidence="1 6">
        <name>pyridoxal 5'-phosphate</name>
        <dbReference type="ChEBI" id="CHEBI:597326"/>
    </cofactor>
</comment>
<protein>
    <recommendedName>
        <fullName evidence="6">Aminotransferase</fullName>
        <ecNumber evidence="6">2.6.1.-</ecNumber>
    </recommendedName>
</protein>
<dbReference type="InterPro" id="IPR050596">
    <property type="entry name" value="AspAT/PAT-like"/>
</dbReference>